<dbReference type="GO" id="GO:0016772">
    <property type="term" value="F:transferase activity, transferring phosphorus-containing groups"/>
    <property type="evidence" value="ECO:0007669"/>
    <property type="project" value="InterPro"/>
</dbReference>
<comment type="caution">
    <text evidence="3">The sequence shown here is derived from an EMBL/GenBank/DDBJ whole genome shotgun (WGS) entry which is preliminary data.</text>
</comment>
<keyword evidence="1" id="KW-0479">Metal-binding</keyword>
<feature type="domain" description="PEP-utilising enzyme C-terminal" evidence="2">
    <location>
        <begin position="1"/>
        <end position="64"/>
    </location>
</feature>
<dbReference type="SUPFAM" id="SSF51621">
    <property type="entry name" value="Phosphoenolpyruvate/pyruvate domain"/>
    <property type="match status" value="1"/>
</dbReference>
<evidence type="ECO:0000256" key="1">
    <source>
        <dbReference type="ARBA" id="ARBA00022723"/>
    </source>
</evidence>
<dbReference type="EMBL" id="JAAHBU010000219">
    <property type="protein sequence ID" value="NER65046.1"/>
    <property type="molecule type" value="Genomic_DNA"/>
</dbReference>
<reference evidence="3 4" key="1">
    <citation type="submission" date="2020-02" db="EMBL/GenBank/DDBJ databases">
        <title>Broccoli isolated Pseudomonas sp.</title>
        <authorList>
            <person name="Fujikawa T."/>
            <person name="Sawada H."/>
        </authorList>
    </citation>
    <scope>NUCLEOTIDE SEQUENCE [LARGE SCALE GENOMIC DNA]</scope>
    <source>
        <strain evidence="3 4">MAFF212427</strain>
    </source>
</reference>
<dbReference type="Proteomes" id="UP000482634">
    <property type="component" value="Unassembled WGS sequence"/>
</dbReference>
<dbReference type="PANTHER" id="PTHR46244:SF6">
    <property type="entry name" value="PHOSPHOENOLPYRUVATE-PROTEIN PHOSPHOTRANSFERASE"/>
    <property type="match status" value="1"/>
</dbReference>
<protein>
    <recommendedName>
        <fullName evidence="2">PEP-utilising enzyme C-terminal domain-containing protein</fullName>
    </recommendedName>
</protein>
<dbReference type="InterPro" id="IPR000121">
    <property type="entry name" value="PEP_util_C"/>
</dbReference>
<dbReference type="Pfam" id="PF02896">
    <property type="entry name" value="PEP-utilizers_C"/>
    <property type="match status" value="1"/>
</dbReference>
<evidence type="ECO:0000313" key="4">
    <source>
        <dbReference type="Proteomes" id="UP000482634"/>
    </source>
</evidence>
<dbReference type="GO" id="GO:0046872">
    <property type="term" value="F:metal ion binding"/>
    <property type="evidence" value="ECO:0007669"/>
    <property type="project" value="UniProtKB-KW"/>
</dbReference>
<dbReference type="AlphaFoldDB" id="A0A6B3NSY5"/>
<dbReference type="InterPro" id="IPR040442">
    <property type="entry name" value="Pyrv_kinase-like_dom_sf"/>
</dbReference>
<keyword evidence="4" id="KW-1185">Reference proteome</keyword>
<dbReference type="PANTHER" id="PTHR46244">
    <property type="entry name" value="PHOSPHOENOLPYRUVATE-PROTEIN PHOSPHOTRANSFERASE"/>
    <property type="match status" value="1"/>
</dbReference>
<evidence type="ECO:0000259" key="2">
    <source>
        <dbReference type="Pfam" id="PF02896"/>
    </source>
</evidence>
<proteinExistence type="predicted"/>
<dbReference type="InterPro" id="IPR015813">
    <property type="entry name" value="Pyrv/PenolPyrv_kinase-like_dom"/>
</dbReference>
<sequence>LHPAVLQLIDITVRAAHAHGKWVGICGELAADPQAVPILVGLGVDELSVAARSIAEVKAEVRGLNFEQARQLAHQALLQGSAADVRALVETH</sequence>
<gene>
    <name evidence="3" type="ORF">G3436_15690</name>
</gene>
<dbReference type="Gene3D" id="3.20.20.60">
    <property type="entry name" value="Phosphoenolpyruvate-binding domains"/>
    <property type="match status" value="1"/>
</dbReference>
<dbReference type="InterPro" id="IPR050499">
    <property type="entry name" value="PEP-utilizing_PTS_enzyme"/>
</dbReference>
<accession>A0A6B3NSY5</accession>
<dbReference type="RefSeq" id="WP_163946592.1">
    <property type="nucleotide sequence ID" value="NZ_JAAHBU010000219.1"/>
</dbReference>
<organism evidence="3 4">
    <name type="scientific">Pseudomonas brassicae</name>
    <dbReference type="NCBI Taxonomy" id="2708063"/>
    <lineage>
        <taxon>Bacteria</taxon>
        <taxon>Pseudomonadati</taxon>
        <taxon>Pseudomonadota</taxon>
        <taxon>Gammaproteobacteria</taxon>
        <taxon>Pseudomonadales</taxon>
        <taxon>Pseudomonadaceae</taxon>
        <taxon>Pseudomonas</taxon>
    </lineage>
</organism>
<feature type="non-terminal residue" evidence="3">
    <location>
        <position position="1"/>
    </location>
</feature>
<evidence type="ECO:0000313" key="3">
    <source>
        <dbReference type="EMBL" id="NER65046.1"/>
    </source>
</evidence>
<name>A0A6B3NSY5_9PSED</name>